<dbReference type="OrthoDB" id="2649at2759"/>
<comment type="catalytic activity">
    <reaction evidence="8">
        <text>L-seryl-[protein] + ATP = O-phospho-L-seryl-[protein] + ADP + H(+)</text>
        <dbReference type="Rhea" id="RHEA:17989"/>
        <dbReference type="Rhea" id="RHEA-COMP:9863"/>
        <dbReference type="Rhea" id="RHEA-COMP:11604"/>
        <dbReference type="ChEBI" id="CHEBI:15378"/>
        <dbReference type="ChEBI" id="CHEBI:29999"/>
        <dbReference type="ChEBI" id="CHEBI:30616"/>
        <dbReference type="ChEBI" id="CHEBI:83421"/>
        <dbReference type="ChEBI" id="CHEBI:456216"/>
        <dbReference type="EC" id="2.7.11.1"/>
    </reaction>
</comment>
<dbReference type="PANTHER" id="PTHR47634">
    <property type="entry name" value="PROTEIN KINASE DOMAIN-CONTAINING PROTEIN-RELATED"/>
    <property type="match status" value="1"/>
</dbReference>
<keyword evidence="3" id="KW-0808">Transferase</keyword>
<evidence type="ECO:0000256" key="8">
    <source>
        <dbReference type="ARBA" id="ARBA00048679"/>
    </source>
</evidence>
<evidence type="ECO:0000256" key="10">
    <source>
        <dbReference type="SAM" id="MobiDB-lite"/>
    </source>
</evidence>
<gene>
    <name evidence="12" type="ORF">SCHPADRAFT_56466</name>
</gene>
<feature type="compositionally biased region" description="Low complexity" evidence="10">
    <location>
        <begin position="318"/>
        <end position="330"/>
    </location>
</feature>
<dbReference type="FunFam" id="1.10.510.10:FF:000409">
    <property type="entry name" value="CMGC/SRPK protein kinase"/>
    <property type="match status" value="1"/>
</dbReference>
<dbReference type="Pfam" id="PF00069">
    <property type="entry name" value="Pkinase"/>
    <property type="match status" value="2"/>
</dbReference>
<feature type="compositionally biased region" description="Low complexity" evidence="10">
    <location>
        <begin position="235"/>
        <end position="247"/>
    </location>
</feature>
<keyword evidence="13" id="KW-1185">Reference proteome</keyword>
<dbReference type="Gene3D" id="1.10.510.10">
    <property type="entry name" value="Transferase(Phosphotransferase) domain 1"/>
    <property type="match status" value="1"/>
</dbReference>
<evidence type="ECO:0000256" key="3">
    <source>
        <dbReference type="ARBA" id="ARBA00022679"/>
    </source>
</evidence>
<evidence type="ECO:0000256" key="1">
    <source>
        <dbReference type="ARBA" id="ARBA00012513"/>
    </source>
</evidence>
<dbReference type="AlphaFoldDB" id="A0A0H2S611"/>
<keyword evidence="5 12" id="KW-0418">Kinase</keyword>
<dbReference type="FunFam" id="3.30.200.20:FF:000076">
    <property type="entry name" value="CMGC/SRPK protein kinase"/>
    <property type="match status" value="1"/>
</dbReference>
<evidence type="ECO:0000256" key="4">
    <source>
        <dbReference type="ARBA" id="ARBA00022741"/>
    </source>
</evidence>
<name>A0A0H2S611_9AGAM</name>
<dbReference type="EMBL" id="KQ085885">
    <property type="protein sequence ID" value="KLO19720.1"/>
    <property type="molecule type" value="Genomic_DNA"/>
</dbReference>
<sequence length="739" mass="79784">MSHESYDSASPHSVMTEDEEDWEDYVKGGYHPVHIGDKFSDGRYVVVRKLGWGHFSTVWLCHDTKFNRHVALKVVKSAPRYTETALDEIKLLQRIISSDPTHPGRRHVISFLDHFRHRGPNGSHVCMVFEVLGENLLGLIRRHQSKGVPMPLVKQIAKQILLGLDYMHRSCGMIHTDLKPENVLICIDDVESIIQSELASSATAGPAPTKIVGVPPSRGRGGNQTPRSESIYITGSQPLPSPSSGSSAAFDKLGFAMSKIKDGGDENGKENADEGSGDVSKRPSRGDSTEQAIEGIGNVSLNHSQRGGPGPSLLTQQAPSNARNSNASPSKVNNSVGSPIEADGENSTIPLSSSAMSVDAYTSSLKSTVGSASSFSDDAMTTDGNNILERITVKIADLGNATWIEHHFTDDIQTRQYRCPEVILGAKWGPSADIWSVACMVFELITGGDYLFDPASGSRYSKDDDHIAQIIELIGDFPKNLAFSGKYSTEFFNRKGELRHIQKLRFWPLDAVLHEKYLLPKPQAEMINSFLSPMLRLHPEKRAKASELVHHTWLDGIIVQGEIDLIRRAEEEELLRRAKLEAQRKGVESGAGGSAGLLTAGDGMGGGGGLGAGVEAVMATTPSTSMGPESRAKLARAEERHQIEEQDDADAMKPVDTQQQLGTSPPPPSAVLKENLGPGGTPGQGHQRTGSGVQAQVQGHKHTGSKAGAGVRIDTSGKAHQPQNQHRDSPSGKSGRKHD</sequence>
<comment type="catalytic activity">
    <reaction evidence="7">
        <text>L-threonyl-[protein] + ATP = O-phospho-L-threonyl-[protein] + ADP + H(+)</text>
        <dbReference type="Rhea" id="RHEA:46608"/>
        <dbReference type="Rhea" id="RHEA-COMP:11060"/>
        <dbReference type="Rhea" id="RHEA-COMP:11605"/>
        <dbReference type="ChEBI" id="CHEBI:15378"/>
        <dbReference type="ChEBI" id="CHEBI:30013"/>
        <dbReference type="ChEBI" id="CHEBI:30616"/>
        <dbReference type="ChEBI" id="CHEBI:61977"/>
        <dbReference type="ChEBI" id="CHEBI:456216"/>
        <dbReference type="EC" id="2.7.11.1"/>
    </reaction>
</comment>
<feature type="compositionally biased region" description="Polar residues" evidence="10">
    <location>
        <begin position="684"/>
        <end position="697"/>
    </location>
</feature>
<dbReference type="Proteomes" id="UP000053477">
    <property type="component" value="Unassembled WGS sequence"/>
</dbReference>
<dbReference type="GO" id="GO:0000245">
    <property type="term" value="P:spliceosomal complex assembly"/>
    <property type="evidence" value="ECO:0007669"/>
    <property type="project" value="TreeGrafter"/>
</dbReference>
<feature type="region of interest" description="Disordered" evidence="10">
    <location>
        <begin position="620"/>
        <end position="739"/>
    </location>
</feature>
<accession>A0A0H2S611</accession>
<evidence type="ECO:0000313" key="12">
    <source>
        <dbReference type="EMBL" id="KLO19720.1"/>
    </source>
</evidence>
<keyword evidence="2" id="KW-0723">Serine/threonine-protein kinase</keyword>
<keyword evidence="6 9" id="KW-0067">ATP-binding</keyword>
<dbReference type="InterPro" id="IPR017441">
    <property type="entry name" value="Protein_kinase_ATP_BS"/>
</dbReference>
<feature type="domain" description="Protein kinase" evidence="11">
    <location>
        <begin position="44"/>
        <end position="554"/>
    </location>
</feature>
<feature type="binding site" evidence="9">
    <location>
        <position position="73"/>
    </location>
    <ligand>
        <name>ATP</name>
        <dbReference type="ChEBI" id="CHEBI:30616"/>
    </ligand>
</feature>
<feature type="region of interest" description="Disordered" evidence="10">
    <location>
        <begin position="199"/>
        <end position="351"/>
    </location>
</feature>
<dbReference type="PROSITE" id="PS50011">
    <property type="entry name" value="PROTEIN_KINASE_DOM"/>
    <property type="match status" value="1"/>
</dbReference>
<dbReference type="GO" id="GO:0005737">
    <property type="term" value="C:cytoplasm"/>
    <property type="evidence" value="ECO:0007669"/>
    <property type="project" value="TreeGrafter"/>
</dbReference>
<dbReference type="FunCoup" id="A0A0H2S611">
    <property type="interactions" value="310"/>
</dbReference>
<evidence type="ECO:0000313" key="13">
    <source>
        <dbReference type="Proteomes" id="UP000053477"/>
    </source>
</evidence>
<keyword evidence="4 9" id="KW-0547">Nucleotide-binding</keyword>
<dbReference type="GO" id="GO:0050684">
    <property type="term" value="P:regulation of mRNA processing"/>
    <property type="evidence" value="ECO:0007669"/>
    <property type="project" value="TreeGrafter"/>
</dbReference>
<dbReference type="InterPro" id="IPR011009">
    <property type="entry name" value="Kinase-like_dom_sf"/>
</dbReference>
<feature type="compositionally biased region" description="Basic and acidic residues" evidence="10">
    <location>
        <begin position="630"/>
        <end position="644"/>
    </location>
</feature>
<dbReference type="STRING" id="27342.A0A0H2S611"/>
<feature type="compositionally biased region" description="Basic and acidic residues" evidence="10">
    <location>
        <begin position="259"/>
        <end position="272"/>
    </location>
</feature>
<dbReference type="PROSITE" id="PS00108">
    <property type="entry name" value="PROTEIN_KINASE_ST"/>
    <property type="match status" value="1"/>
</dbReference>
<dbReference type="EC" id="2.7.11.1" evidence="1"/>
<dbReference type="InParanoid" id="A0A0H2S611"/>
<reference evidence="12 13" key="1">
    <citation type="submission" date="2015-04" db="EMBL/GenBank/DDBJ databases">
        <title>Complete genome sequence of Schizopora paradoxa KUC8140, a cosmopolitan wood degrader in East Asia.</title>
        <authorList>
            <consortium name="DOE Joint Genome Institute"/>
            <person name="Min B."/>
            <person name="Park H."/>
            <person name="Jang Y."/>
            <person name="Kim J.-J."/>
            <person name="Kim K.H."/>
            <person name="Pangilinan J."/>
            <person name="Lipzen A."/>
            <person name="Riley R."/>
            <person name="Grigoriev I.V."/>
            <person name="Spatafora J.W."/>
            <person name="Choi I.-G."/>
        </authorList>
    </citation>
    <scope>NUCLEOTIDE SEQUENCE [LARGE SCALE GENOMIC DNA]</scope>
    <source>
        <strain evidence="12 13">KUC8140</strain>
    </source>
</reference>
<dbReference type="PANTHER" id="PTHR47634:SF9">
    <property type="entry name" value="PROTEIN KINASE DOMAIN-CONTAINING PROTEIN-RELATED"/>
    <property type="match status" value="1"/>
</dbReference>
<evidence type="ECO:0000259" key="11">
    <source>
        <dbReference type="PROSITE" id="PS50011"/>
    </source>
</evidence>
<organism evidence="12 13">
    <name type="scientific">Schizopora paradoxa</name>
    <dbReference type="NCBI Taxonomy" id="27342"/>
    <lineage>
        <taxon>Eukaryota</taxon>
        <taxon>Fungi</taxon>
        <taxon>Dikarya</taxon>
        <taxon>Basidiomycota</taxon>
        <taxon>Agaricomycotina</taxon>
        <taxon>Agaricomycetes</taxon>
        <taxon>Hymenochaetales</taxon>
        <taxon>Schizoporaceae</taxon>
        <taxon>Schizopora</taxon>
    </lineage>
</organism>
<dbReference type="InterPro" id="IPR000719">
    <property type="entry name" value="Prot_kinase_dom"/>
</dbReference>
<dbReference type="InterPro" id="IPR051334">
    <property type="entry name" value="SRPK"/>
</dbReference>
<dbReference type="PROSITE" id="PS00107">
    <property type="entry name" value="PROTEIN_KINASE_ATP"/>
    <property type="match status" value="1"/>
</dbReference>
<evidence type="ECO:0000256" key="9">
    <source>
        <dbReference type="PROSITE-ProRule" id="PRU10141"/>
    </source>
</evidence>
<evidence type="ECO:0000256" key="2">
    <source>
        <dbReference type="ARBA" id="ARBA00022527"/>
    </source>
</evidence>
<dbReference type="SMART" id="SM00220">
    <property type="entry name" value="S_TKc"/>
    <property type="match status" value="1"/>
</dbReference>
<evidence type="ECO:0000256" key="6">
    <source>
        <dbReference type="ARBA" id="ARBA00022840"/>
    </source>
</evidence>
<evidence type="ECO:0000256" key="5">
    <source>
        <dbReference type="ARBA" id="ARBA00022777"/>
    </source>
</evidence>
<dbReference type="SUPFAM" id="SSF56112">
    <property type="entry name" value="Protein kinase-like (PK-like)"/>
    <property type="match status" value="1"/>
</dbReference>
<feature type="compositionally biased region" description="Basic and acidic residues" evidence="10">
    <location>
        <begin position="279"/>
        <end position="288"/>
    </location>
</feature>
<dbReference type="InterPro" id="IPR008271">
    <property type="entry name" value="Ser/Thr_kinase_AS"/>
</dbReference>
<feature type="compositionally biased region" description="Polar residues" evidence="10">
    <location>
        <begin position="223"/>
        <end position="234"/>
    </location>
</feature>
<dbReference type="CDD" id="cd14136">
    <property type="entry name" value="STKc_SRPK"/>
    <property type="match status" value="1"/>
</dbReference>
<dbReference type="GO" id="GO:0005524">
    <property type="term" value="F:ATP binding"/>
    <property type="evidence" value="ECO:0007669"/>
    <property type="project" value="UniProtKB-UniRule"/>
</dbReference>
<dbReference type="GO" id="GO:0004674">
    <property type="term" value="F:protein serine/threonine kinase activity"/>
    <property type="evidence" value="ECO:0007669"/>
    <property type="project" value="UniProtKB-KW"/>
</dbReference>
<proteinExistence type="predicted"/>
<dbReference type="Gene3D" id="3.30.200.20">
    <property type="entry name" value="Phosphorylase Kinase, domain 1"/>
    <property type="match status" value="1"/>
</dbReference>
<dbReference type="GO" id="GO:0005634">
    <property type="term" value="C:nucleus"/>
    <property type="evidence" value="ECO:0007669"/>
    <property type="project" value="TreeGrafter"/>
</dbReference>
<protein>
    <recommendedName>
        <fullName evidence="1">non-specific serine/threonine protein kinase</fullName>
        <ecNumber evidence="1">2.7.11.1</ecNumber>
    </recommendedName>
</protein>
<evidence type="ECO:0000256" key="7">
    <source>
        <dbReference type="ARBA" id="ARBA00047899"/>
    </source>
</evidence>